<evidence type="ECO:0000313" key="2">
    <source>
        <dbReference type="EMBL" id="HAH4309719.1"/>
    </source>
</evidence>
<comment type="caution">
    <text evidence="3">The sequence shown here is derived from an EMBL/GenBank/DDBJ whole genome shotgun (WGS) entry which is preliminary data.</text>
</comment>
<keyword evidence="1" id="KW-0472">Membrane</keyword>
<dbReference type="EMBL" id="DABBID010000088">
    <property type="protein sequence ID" value="HAH4309719.1"/>
    <property type="molecule type" value="Genomic_DNA"/>
</dbReference>
<reference evidence="3" key="2">
    <citation type="submission" date="2019-12" db="EMBL/GenBank/DDBJ databases">
        <authorList>
            <consortium name="NCBI Pathogen Detection Project"/>
        </authorList>
    </citation>
    <scope>NUCLEOTIDE SEQUENCE</scope>
    <source>
        <strain evidence="3">EC00751</strain>
    </source>
</reference>
<sequence>MNTQKNAAWYRHQSWHRQTIIPALMPCSNGAWRFLPLPDRAKHKQKKARNYAGLAAFHAIRCLAVPDAESFPLYCKQDIFIFYIQWLIFLLIGNTMKNTMLRKGLTIF</sequence>
<organism evidence="3">
    <name type="scientific">Escherichia coli</name>
    <dbReference type="NCBI Taxonomy" id="562"/>
    <lineage>
        <taxon>Bacteria</taxon>
        <taxon>Pseudomonadati</taxon>
        <taxon>Pseudomonadota</taxon>
        <taxon>Gammaproteobacteria</taxon>
        <taxon>Enterobacterales</taxon>
        <taxon>Enterobacteriaceae</taxon>
        <taxon>Escherichia</taxon>
    </lineage>
</organism>
<name>A0A779QJ36_ECOLX</name>
<keyword evidence="1" id="KW-1133">Transmembrane helix</keyword>
<evidence type="ECO:0000313" key="3">
    <source>
        <dbReference type="EMBL" id="HAH4309973.1"/>
    </source>
</evidence>
<keyword evidence="1" id="KW-0812">Transmembrane</keyword>
<gene>
    <name evidence="2" type="ORF">GRC96_26180</name>
    <name evidence="3" type="ORF">GRC96_27635</name>
</gene>
<dbReference type="EMBL" id="DABBID010000200">
    <property type="protein sequence ID" value="HAH4309973.1"/>
    <property type="molecule type" value="Genomic_DNA"/>
</dbReference>
<feature type="transmembrane region" description="Helical" evidence="1">
    <location>
        <begin position="79"/>
        <end position="96"/>
    </location>
</feature>
<accession>A0A779QJ36</accession>
<proteinExistence type="predicted"/>
<dbReference type="AlphaFoldDB" id="A0A779QJ36"/>
<dbReference type="RefSeq" id="WP_004743240.1">
    <property type="nucleotide sequence ID" value="NZ_JANWOR010000475.1"/>
</dbReference>
<evidence type="ECO:0000256" key="1">
    <source>
        <dbReference type="SAM" id="Phobius"/>
    </source>
</evidence>
<protein>
    <submittedName>
        <fullName evidence="3">Uncharacterized protein</fullName>
    </submittedName>
</protein>
<reference evidence="3" key="1">
    <citation type="journal article" date="2018" name="Genome Biol.">
        <title>SKESA: strategic k-mer extension for scrupulous assemblies.</title>
        <authorList>
            <person name="Souvorov A."/>
            <person name="Agarwala R."/>
            <person name="Lipman D.J."/>
        </authorList>
    </citation>
    <scope>NUCLEOTIDE SEQUENCE</scope>
    <source>
        <strain evidence="3">EC00751</strain>
    </source>
</reference>